<keyword evidence="3" id="KW-1185">Reference proteome</keyword>
<keyword evidence="1" id="KW-1133">Transmembrane helix</keyword>
<evidence type="ECO:0000256" key="1">
    <source>
        <dbReference type="SAM" id="Phobius"/>
    </source>
</evidence>
<dbReference type="EMBL" id="CAXLJM020000023">
    <property type="protein sequence ID" value="CAL8088774.1"/>
    <property type="molecule type" value="Genomic_DNA"/>
</dbReference>
<evidence type="ECO:0000313" key="2">
    <source>
        <dbReference type="EMBL" id="CAL8088774.1"/>
    </source>
</evidence>
<keyword evidence="1" id="KW-0472">Membrane</keyword>
<name>A0ABP1Q4T0_9HEXA</name>
<accession>A0ABP1Q4T0</accession>
<dbReference type="Proteomes" id="UP001642540">
    <property type="component" value="Unassembled WGS sequence"/>
</dbReference>
<reference evidence="2 3" key="1">
    <citation type="submission" date="2024-08" db="EMBL/GenBank/DDBJ databases">
        <authorList>
            <person name="Cucini C."/>
            <person name="Frati F."/>
        </authorList>
    </citation>
    <scope>NUCLEOTIDE SEQUENCE [LARGE SCALE GENOMIC DNA]</scope>
</reference>
<keyword evidence="1" id="KW-0812">Transmembrane</keyword>
<evidence type="ECO:0008006" key="4">
    <source>
        <dbReference type="Google" id="ProtNLM"/>
    </source>
</evidence>
<gene>
    <name evidence="2" type="ORF">ODALV1_LOCUS7157</name>
</gene>
<feature type="transmembrane region" description="Helical" evidence="1">
    <location>
        <begin position="383"/>
        <end position="411"/>
    </location>
</feature>
<feature type="transmembrane region" description="Helical" evidence="1">
    <location>
        <begin position="292"/>
        <end position="314"/>
    </location>
</feature>
<protein>
    <recommendedName>
        <fullName evidence="4">Gustatory receptor</fullName>
    </recommendedName>
</protein>
<comment type="caution">
    <text evidence="2">The sequence shown here is derived from an EMBL/GenBank/DDBJ whole genome shotgun (WGS) entry which is preliminary data.</text>
</comment>
<organism evidence="2 3">
    <name type="scientific">Orchesella dallaii</name>
    <dbReference type="NCBI Taxonomy" id="48710"/>
    <lineage>
        <taxon>Eukaryota</taxon>
        <taxon>Metazoa</taxon>
        <taxon>Ecdysozoa</taxon>
        <taxon>Arthropoda</taxon>
        <taxon>Hexapoda</taxon>
        <taxon>Collembola</taxon>
        <taxon>Entomobryomorpha</taxon>
        <taxon>Entomobryoidea</taxon>
        <taxon>Orchesellidae</taxon>
        <taxon>Orchesellinae</taxon>
        <taxon>Orchesella</taxon>
    </lineage>
</organism>
<evidence type="ECO:0000313" key="3">
    <source>
        <dbReference type="Proteomes" id="UP001642540"/>
    </source>
</evidence>
<sequence>MKSEEKILRLSQSPMVFVREITLIDNMENFYINCPNPEQKQTSSIPKPQYSYFSYVNCIVDIAYYASISPGRCILNPPGGDPTKPFTWKDSGRLRKGRIIQWTLAILTCIYWLFDNVVTNFEADTQTNIIEEVISGKDGFLGHLETSGRFIISSFNNPFNLFKAHEHFNHTLAAGIEYPPAVVLSVGLFHTVIDIVSAFGWVTGDILIAIWGVHFCRILDIILIPGKEEQNKSCNVVNLKRIKLFTRFTILIEKFNDTVGYMILTCIASETMYISTRTAGILTGSLPSFMNLMINVLSFLPFIFTLLASAQVSYKARRLPCLFKEQFVNGSTSLSKRAKPCFANIERKGDTIDEVNDLADADNKLEEIKHGLMMIYHDLASNVIGFQGFFFTVTYGFVGTVLSGIATYSVIALQLTSDQSKVWRT</sequence>
<proteinExistence type="predicted"/>